<accession>A0A1I2KUN2</accession>
<dbReference type="OrthoDB" id="3578774at2"/>
<feature type="region of interest" description="Disordered" evidence="1">
    <location>
        <begin position="712"/>
        <end position="734"/>
    </location>
</feature>
<evidence type="ECO:0000313" key="3">
    <source>
        <dbReference type="Proteomes" id="UP000181942"/>
    </source>
</evidence>
<sequence>MRMIFNPAEENEYEAVCGLLVHRFEQWAWENGIHADPFVVEAALDYRHLGTPDGRLGLWDQRHIEEFLLDWVPRTVTVLPDEEPADAPGTLRCLLRYLDAVHLADPRGASLPEVLEAVDGAAPHYAEAMADRSLWGLAKFWITTAAEQGVDVHDEQALQDFVGRAQGGEVPYDPEVLQTIVERHMRSSGPVRSEPQLPVALPGDDVLREQAGRSPVLRQLRELAEWAGRDGRTLTGSGRLRLSDARELVERLDTGDDTDSVRSSADLPRLDLLVEWAKTARLIRVVKGRLYAVAKAEPVLNDPLALWRRAFDAFRELPSPVRGGRGGRYGESVLFDEYDMYGVVLPDVLATLYSLPYPMPWPGLRDTVPLAYRSSSLLEVFATDSIGFGQADDDLRTVLSVLEDLGAIECHQGMGDPVFADLAMSENDLEGWAGIPTEDDDDLETPSGILPGMPTGLAGLLDDALPDETLSGDAVVDGAPPDDALLSGALLDDEATRRARKLKSELSSGPVELIRLTDLGTDSVRRRLLAEGRDAPLIGELAQASPAGLLGVLADHYDPESARVELAAWIAVHGDRSAALEQLVHAVRTMPFRTRAEAMLDVLVSLLDDGELLLRSLRSDSSLAPTALSLLARREILTPEDLTEPESLLMVAESLLQLCEATGADGVREVLRQQGREAEEALRAALASGHPDREGLAELQALAECVPRERETHVGLVQQRGHRENGRRGGKRRR</sequence>
<organism evidence="2 3">
    <name type="scientific">Streptomyces mirabilis</name>
    <dbReference type="NCBI Taxonomy" id="68239"/>
    <lineage>
        <taxon>Bacteria</taxon>
        <taxon>Bacillati</taxon>
        <taxon>Actinomycetota</taxon>
        <taxon>Actinomycetes</taxon>
        <taxon>Kitasatosporales</taxon>
        <taxon>Streptomycetaceae</taxon>
        <taxon>Streptomyces</taxon>
    </lineage>
</organism>
<gene>
    <name evidence="2" type="ORF">SAMN02787118_110310</name>
</gene>
<evidence type="ECO:0000256" key="1">
    <source>
        <dbReference type="SAM" id="MobiDB-lite"/>
    </source>
</evidence>
<dbReference type="Proteomes" id="UP000181942">
    <property type="component" value="Unassembled WGS sequence"/>
</dbReference>
<evidence type="ECO:0000313" key="2">
    <source>
        <dbReference type="EMBL" id="SFF68616.1"/>
    </source>
</evidence>
<dbReference type="AlphaFoldDB" id="A0A1I2KUN2"/>
<dbReference type="EMBL" id="FONR01000010">
    <property type="protein sequence ID" value="SFF68616.1"/>
    <property type="molecule type" value="Genomic_DNA"/>
</dbReference>
<protein>
    <submittedName>
        <fullName evidence="2">Uncharacterized protein</fullName>
    </submittedName>
</protein>
<reference evidence="2 3" key="1">
    <citation type="submission" date="2016-10" db="EMBL/GenBank/DDBJ databases">
        <authorList>
            <person name="de Groot N.N."/>
        </authorList>
    </citation>
    <scope>NUCLEOTIDE SEQUENCE [LARGE SCALE GENOMIC DNA]</scope>
    <source>
        <strain evidence="2 3">OK461</strain>
    </source>
</reference>
<proteinExistence type="predicted"/>
<name>A0A1I2KUN2_9ACTN</name>